<dbReference type="GO" id="GO:0016747">
    <property type="term" value="F:acyltransferase activity, transferring groups other than amino-acyl groups"/>
    <property type="evidence" value="ECO:0007669"/>
    <property type="project" value="InterPro"/>
</dbReference>
<feature type="domain" description="N-acetyltransferase" evidence="1">
    <location>
        <begin position="12"/>
        <end position="160"/>
    </location>
</feature>
<dbReference type="Proteomes" id="UP000432464">
    <property type="component" value="Unassembled WGS sequence"/>
</dbReference>
<evidence type="ECO:0000313" key="3">
    <source>
        <dbReference type="Proteomes" id="UP000432464"/>
    </source>
</evidence>
<dbReference type="InterPro" id="IPR016181">
    <property type="entry name" value="Acyl_CoA_acyltransferase"/>
</dbReference>
<evidence type="ECO:0000259" key="1">
    <source>
        <dbReference type="Pfam" id="PF13302"/>
    </source>
</evidence>
<keyword evidence="3" id="KW-1185">Reference proteome</keyword>
<dbReference type="SUPFAM" id="SSF55729">
    <property type="entry name" value="Acyl-CoA N-acyltransferases (Nat)"/>
    <property type="match status" value="1"/>
</dbReference>
<accession>A0A6I3L1Y0</accession>
<organism evidence="2 3">
    <name type="scientific">Nocardia aurantiaca</name>
    <dbReference type="NCBI Taxonomy" id="2675850"/>
    <lineage>
        <taxon>Bacteria</taxon>
        <taxon>Bacillati</taxon>
        <taxon>Actinomycetota</taxon>
        <taxon>Actinomycetes</taxon>
        <taxon>Mycobacteriales</taxon>
        <taxon>Nocardiaceae</taxon>
        <taxon>Nocardia</taxon>
    </lineage>
</organism>
<reference evidence="2 3" key="1">
    <citation type="submission" date="2019-11" db="EMBL/GenBank/DDBJ databases">
        <title>Nocardia sp. nov. CT2-14 isolated from soil.</title>
        <authorList>
            <person name="Kanchanasin P."/>
            <person name="Tanasupawat S."/>
            <person name="Yuki M."/>
            <person name="Kudo T."/>
        </authorList>
    </citation>
    <scope>NUCLEOTIDE SEQUENCE [LARGE SCALE GENOMIC DNA]</scope>
    <source>
        <strain evidence="2 3">CT2-14</strain>
    </source>
</reference>
<dbReference type="PANTHER" id="PTHR43610:SF1">
    <property type="entry name" value="N-ACETYLTRANSFERASE DOMAIN-CONTAINING PROTEIN"/>
    <property type="match status" value="1"/>
</dbReference>
<comment type="caution">
    <text evidence="2">The sequence shown here is derived from an EMBL/GenBank/DDBJ whole genome shotgun (WGS) entry which is preliminary data.</text>
</comment>
<evidence type="ECO:0000313" key="2">
    <source>
        <dbReference type="EMBL" id="MTE16342.1"/>
    </source>
</evidence>
<gene>
    <name evidence="2" type="ORF">GLP40_26695</name>
</gene>
<dbReference type="PANTHER" id="PTHR43610">
    <property type="entry name" value="BLL6696 PROTEIN"/>
    <property type="match status" value="1"/>
</dbReference>
<dbReference type="Pfam" id="PF13302">
    <property type="entry name" value="Acetyltransf_3"/>
    <property type="match status" value="1"/>
</dbReference>
<dbReference type="Gene3D" id="3.40.630.30">
    <property type="match status" value="1"/>
</dbReference>
<proteinExistence type="predicted"/>
<keyword evidence="2" id="KW-0808">Transferase</keyword>
<dbReference type="InterPro" id="IPR000182">
    <property type="entry name" value="GNAT_dom"/>
</dbReference>
<name>A0A6I3L1Y0_9NOCA</name>
<dbReference type="AlphaFoldDB" id="A0A6I3L1Y0"/>
<sequence>MAVFALSGKIVELTELCLDDVAALTAAAAESRISYTHAHVPRDIEGMRRWADQALAAATANRQLPLVIRWSDSGTVIGTTSFHLEQWPWPHRASAPEIPDAVEIGSTWLAYSAQRTGANREAKLLMLDHAFITWRVHRVRFRTDVRNVRSRQAIERLGATLDGILRADFAGADATIRDSAYYSILAPEWPTLRPHLLTATTR</sequence>
<protein>
    <submittedName>
        <fullName evidence="2">GNAT family N-acetyltransferase</fullName>
    </submittedName>
</protein>
<dbReference type="EMBL" id="WMBB01000014">
    <property type="protein sequence ID" value="MTE16342.1"/>
    <property type="molecule type" value="Genomic_DNA"/>
</dbReference>